<reference evidence="1" key="1">
    <citation type="submission" date="2020-03" db="EMBL/GenBank/DDBJ databases">
        <title>The deep terrestrial virosphere.</title>
        <authorList>
            <person name="Holmfeldt K."/>
            <person name="Nilsson E."/>
            <person name="Simone D."/>
            <person name="Lopez-Fernandez M."/>
            <person name="Wu X."/>
            <person name="de Brujin I."/>
            <person name="Lundin D."/>
            <person name="Andersson A."/>
            <person name="Bertilsson S."/>
            <person name="Dopson M."/>
        </authorList>
    </citation>
    <scope>NUCLEOTIDE SEQUENCE</scope>
    <source>
        <strain evidence="1">TM448A00065</strain>
        <strain evidence="2">TM448B00134</strain>
    </source>
</reference>
<gene>
    <name evidence="1" type="ORF">TM448A00065_0026</name>
    <name evidence="2" type="ORF">TM448B00134_0081</name>
</gene>
<evidence type="ECO:0000313" key="1">
    <source>
        <dbReference type="EMBL" id="QJA43980.1"/>
    </source>
</evidence>
<proteinExistence type="predicted"/>
<evidence type="ECO:0000313" key="2">
    <source>
        <dbReference type="EMBL" id="QJH93787.1"/>
    </source>
</evidence>
<name>A0A6H1Z9W8_9ZZZZ</name>
<sequence length="140" mass="15105">MFIGIKGVSGVVHAYSHPGQHLGPADICKPFPVAVCGFLAHQRDLVEVHQASPTCGHCRKVILAAEHRGERWPFVAEMPDFGGDTMKRKPGRPVGTHAAPKYTAKMVVYLTPSQAETIRGLAAAEGVSVSAWVRRRPGVE</sequence>
<dbReference type="EMBL" id="MT143972">
    <property type="protein sequence ID" value="QJA43980.1"/>
    <property type="molecule type" value="Genomic_DNA"/>
</dbReference>
<accession>A0A6H1Z9W8</accession>
<organism evidence="1">
    <name type="scientific">viral metagenome</name>
    <dbReference type="NCBI Taxonomy" id="1070528"/>
    <lineage>
        <taxon>unclassified sequences</taxon>
        <taxon>metagenomes</taxon>
        <taxon>organismal metagenomes</taxon>
    </lineage>
</organism>
<dbReference type="AlphaFoldDB" id="A0A6H1Z9W8"/>
<protein>
    <submittedName>
        <fullName evidence="1">Uncharacterized protein</fullName>
    </submittedName>
</protein>
<dbReference type="EMBL" id="MT144591">
    <property type="protein sequence ID" value="QJH93787.1"/>
    <property type="molecule type" value="Genomic_DNA"/>
</dbReference>